<protein>
    <submittedName>
        <fullName evidence="1">DUF4238 domain-containing protein</fullName>
    </submittedName>
</protein>
<dbReference type="RefSeq" id="WP_329606142.1">
    <property type="nucleotide sequence ID" value="NZ_CAWQUS010000076.1"/>
</dbReference>
<evidence type="ECO:0000313" key="1">
    <source>
        <dbReference type="EMBL" id="MCF5630944.1"/>
    </source>
</evidence>
<accession>A0A9Q4A6G8</accession>
<reference evidence="1" key="1">
    <citation type="submission" date="2019-11" db="EMBL/GenBank/DDBJ databases">
        <title>Epiphytic Pseudomonas syringae from cherry orchards.</title>
        <authorList>
            <person name="Hulin M.T."/>
        </authorList>
    </citation>
    <scope>NUCLEOTIDE SEQUENCE</scope>
    <source>
        <strain evidence="1">PA-2-5E</strain>
    </source>
</reference>
<dbReference type="AlphaFoldDB" id="A0A9Q4A6G8"/>
<evidence type="ECO:0000313" key="2">
    <source>
        <dbReference type="Proteomes" id="UP000814010"/>
    </source>
</evidence>
<gene>
    <name evidence="1" type="ORF">GIV53_16865</name>
</gene>
<dbReference type="Proteomes" id="UP000814010">
    <property type="component" value="Unassembled WGS sequence"/>
</dbReference>
<name>A0A9Q4A6G8_PSESX</name>
<dbReference type="InterPro" id="IPR025332">
    <property type="entry name" value="DUF4238"/>
</dbReference>
<dbReference type="EMBL" id="WKAE01000194">
    <property type="protein sequence ID" value="MCF5630944.1"/>
    <property type="molecule type" value="Genomic_DNA"/>
</dbReference>
<organism evidence="1 2">
    <name type="scientific">Pseudomonas syringae</name>
    <dbReference type="NCBI Taxonomy" id="317"/>
    <lineage>
        <taxon>Bacteria</taxon>
        <taxon>Pseudomonadati</taxon>
        <taxon>Pseudomonadota</taxon>
        <taxon>Gammaproteobacteria</taxon>
        <taxon>Pseudomonadales</taxon>
        <taxon>Pseudomonadaceae</taxon>
        <taxon>Pseudomonas</taxon>
    </lineage>
</organism>
<comment type="caution">
    <text evidence="1">The sequence shown here is derived from an EMBL/GenBank/DDBJ whole genome shotgun (WGS) entry which is preliminary data.</text>
</comment>
<proteinExistence type="predicted"/>
<sequence length="309" mass="35491">MRIMTDQDLTRSQHYVARTYQKGWSPRRWQVDGYPKDCVVWIHDLVKKQERDTGPNALLTSNWFYESNKAAPDNEHEKWFGDFESAYAKTMRFIDSILTEVEKQMPLQDLGHGLASALAEIAKRSPELMIVLKEFAALSYARTPAMMLFKHGELKADATVGPELANVLTEPYTFIQHFRESTLLQRFKSLNIQFWISPEKGFLTCDRPCYDFGDVASGHWPLSGYDIGRRDDVAAFMPLTPRVAMLMAPATAVFLGKKMNFAPFSTKVITNESLDAANTMTINMAMRWVIGSERLLNIYERREMPLRKE</sequence>
<dbReference type="Pfam" id="PF14022">
    <property type="entry name" value="DUF4238"/>
    <property type="match status" value="1"/>
</dbReference>